<name>A0A9X0YW70_9BACI</name>
<gene>
    <name evidence="1" type="ORF">J2Z64_004087</name>
</gene>
<organism evidence="1 2">
    <name type="scientific">Oceanobacillus polygoni</name>
    <dbReference type="NCBI Taxonomy" id="1235259"/>
    <lineage>
        <taxon>Bacteria</taxon>
        <taxon>Bacillati</taxon>
        <taxon>Bacillota</taxon>
        <taxon>Bacilli</taxon>
        <taxon>Bacillales</taxon>
        <taxon>Bacillaceae</taxon>
        <taxon>Oceanobacillus</taxon>
    </lineage>
</organism>
<proteinExistence type="predicted"/>
<evidence type="ECO:0000313" key="1">
    <source>
        <dbReference type="EMBL" id="MBP2079788.1"/>
    </source>
</evidence>
<accession>A0A9X0YW70</accession>
<reference evidence="1" key="1">
    <citation type="submission" date="2021-03" db="EMBL/GenBank/DDBJ databases">
        <title>Genomic Encyclopedia of Type Strains, Phase IV (KMG-IV): sequencing the most valuable type-strain genomes for metagenomic binning, comparative biology and taxonomic classification.</title>
        <authorList>
            <person name="Goeker M."/>
        </authorList>
    </citation>
    <scope>NUCLEOTIDE SEQUENCE</scope>
    <source>
        <strain evidence="1">DSM 107338</strain>
    </source>
</reference>
<dbReference type="RefSeq" id="WP_149476536.1">
    <property type="nucleotide sequence ID" value="NZ_JAGGMB010000021.1"/>
</dbReference>
<dbReference type="OrthoDB" id="3174733at2"/>
<dbReference type="AlphaFoldDB" id="A0A9X0YW70"/>
<keyword evidence="2" id="KW-1185">Reference proteome</keyword>
<dbReference type="NCBIfam" id="NF047858">
    <property type="entry name" value="ICEBs1XisBacil"/>
    <property type="match status" value="1"/>
</dbReference>
<dbReference type="Proteomes" id="UP001138793">
    <property type="component" value="Unassembled WGS sequence"/>
</dbReference>
<comment type="caution">
    <text evidence="1">The sequence shown here is derived from an EMBL/GenBank/DDBJ whole genome shotgun (WGS) entry which is preliminary data.</text>
</comment>
<evidence type="ECO:0000313" key="2">
    <source>
        <dbReference type="Proteomes" id="UP001138793"/>
    </source>
</evidence>
<dbReference type="EMBL" id="JAGGMB010000021">
    <property type="protein sequence ID" value="MBP2079788.1"/>
    <property type="molecule type" value="Genomic_DNA"/>
</dbReference>
<sequence length="65" mass="7720">MEATTFEFLTVKDVQKILKVKEAKAYQIIRALNNELKNDGYYVLPGRVNKEKFEERFVYNNISNF</sequence>
<evidence type="ECO:0008006" key="3">
    <source>
        <dbReference type="Google" id="ProtNLM"/>
    </source>
</evidence>
<protein>
    <recommendedName>
        <fullName evidence="3">ICEBs1 excisionase</fullName>
    </recommendedName>
</protein>